<name>A0ABW2YDB7_9GAMM</name>
<keyword evidence="2 6" id="KW-0812">Transmembrane</keyword>
<evidence type="ECO:0000256" key="4">
    <source>
        <dbReference type="ARBA" id="ARBA00023136"/>
    </source>
</evidence>
<proteinExistence type="predicted"/>
<feature type="compositionally biased region" description="Low complexity" evidence="5">
    <location>
        <begin position="9"/>
        <end position="19"/>
    </location>
</feature>
<feature type="region of interest" description="Disordered" evidence="5">
    <location>
        <begin position="1"/>
        <end position="21"/>
    </location>
</feature>
<protein>
    <submittedName>
        <fullName evidence="7">DUF4870 domain-containing protein</fullName>
    </submittedName>
</protein>
<evidence type="ECO:0000256" key="6">
    <source>
        <dbReference type="SAM" id="Phobius"/>
    </source>
</evidence>
<organism evidence="7 8">
    <name type="scientific">Lysobacter brunescens</name>
    <dbReference type="NCBI Taxonomy" id="262323"/>
    <lineage>
        <taxon>Bacteria</taxon>
        <taxon>Pseudomonadati</taxon>
        <taxon>Pseudomonadota</taxon>
        <taxon>Gammaproteobacteria</taxon>
        <taxon>Lysobacterales</taxon>
        <taxon>Lysobacteraceae</taxon>
        <taxon>Lysobacter</taxon>
    </lineage>
</organism>
<accession>A0ABW2YDB7</accession>
<dbReference type="Pfam" id="PF09685">
    <property type="entry name" value="MamF_MmsF"/>
    <property type="match status" value="1"/>
</dbReference>
<keyword evidence="4 6" id="KW-0472">Membrane</keyword>
<evidence type="ECO:0000313" key="7">
    <source>
        <dbReference type="EMBL" id="MFD0726386.1"/>
    </source>
</evidence>
<keyword evidence="8" id="KW-1185">Reference proteome</keyword>
<keyword evidence="3 6" id="KW-1133">Transmembrane helix</keyword>
<evidence type="ECO:0000313" key="8">
    <source>
        <dbReference type="Proteomes" id="UP001597110"/>
    </source>
</evidence>
<reference evidence="8" key="1">
    <citation type="journal article" date="2019" name="Int. J. Syst. Evol. Microbiol.">
        <title>The Global Catalogue of Microorganisms (GCM) 10K type strain sequencing project: providing services to taxonomists for standard genome sequencing and annotation.</title>
        <authorList>
            <consortium name="The Broad Institute Genomics Platform"/>
            <consortium name="The Broad Institute Genome Sequencing Center for Infectious Disease"/>
            <person name="Wu L."/>
            <person name="Ma J."/>
        </authorList>
    </citation>
    <scope>NUCLEOTIDE SEQUENCE [LARGE SCALE GENOMIC DNA]</scope>
    <source>
        <strain evidence="8">CCUG 55585</strain>
    </source>
</reference>
<comment type="caution">
    <text evidence="7">The sequence shown here is derived from an EMBL/GenBank/DDBJ whole genome shotgun (WGS) entry which is preliminary data.</text>
</comment>
<dbReference type="InterPro" id="IPR019109">
    <property type="entry name" value="MamF_MmsF"/>
</dbReference>
<evidence type="ECO:0000256" key="3">
    <source>
        <dbReference type="ARBA" id="ARBA00022989"/>
    </source>
</evidence>
<comment type="subcellular location">
    <subcellularLocation>
        <location evidence="1">Membrane</location>
        <topology evidence="1">Multi-pass membrane protein</topology>
    </subcellularLocation>
</comment>
<evidence type="ECO:0000256" key="2">
    <source>
        <dbReference type="ARBA" id="ARBA00022692"/>
    </source>
</evidence>
<dbReference type="RefSeq" id="WP_386824246.1">
    <property type="nucleotide sequence ID" value="NZ_JBHTIF010000002.1"/>
</dbReference>
<dbReference type="EMBL" id="JBHTIF010000002">
    <property type="protein sequence ID" value="MFD0726386.1"/>
    <property type="molecule type" value="Genomic_DNA"/>
</dbReference>
<dbReference type="Proteomes" id="UP001597110">
    <property type="component" value="Unassembled WGS sequence"/>
</dbReference>
<feature type="transmembrane region" description="Helical" evidence="6">
    <location>
        <begin position="73"/>
        <end position="105"/>
    </location>
</feature>
<feature type="transmembrane region" description="Helical" evidence="6">
    <location>
        <begin position="31"/>
        <end position="53"/>
    </location>
</feature>
<evidence type="ECO:0000256" key="5">
    <source>
        <dbReference type="SAM" id="MobiDB-lite"/>
    </source>
</evidence>
<evidence type="ECO:0000256" key="1">
    <source>
        <dbReference type="ARBA" id="ARBA00004141"/>
    </source>
</evidence>
<sequence length="129" mass="13837">MSDFDQYTSAPGAPSGSPGAEERQMGMIAHLSVLSGIIIPFGNIIAPLVIWQIKKDTMPFAADQAKEALNFNITMVIAGIICFLLTFVLIGLILAPIVGIAWLVLTVMAGIKANNGEAYRYPFALRLIS</sequence>
<gene>
    <name evidence="7" type="ORF">ACFQ0E_12360</name>
</gene>